<reference evidence="11" key="1">
    <citation type="submission" date="2020-02" db="EMBL/GenBank/DDBJ databases">
        <authorList>
            <person name="Meier V. D."/>
        </authorList>
    </citation>
    <scope>NUCLEOTIDE SEQUENCE</scope>
    <source>
        <strain evidence="11">AVDCRST_MAG49</strain>
    </source>
</reference>
<dbReference type="Gene3D" id="3.40.30.10">
    <property type="entry name" value="Glutaredoxin"/>
    <property type="match status" value="1"/>
</dbReference>
<dbReference type="PANTHER" id="PTHR45663:SF11">
    <property type="entry name" value="GEO12009P1"/>
    <property type="match status" value="1"/>
</dbReference>
<sequence length="108" mass="11583">MSQPIDVTDATFEAEVLRADRTVLVDFWADWCGPCKTLAPVLGEIAAEHATRLKVAKVDIDLNHGVASTLGVYSAPTMVIFKGGQAVDRITGALPKRALLGRLEDHLG</sequence>
<dbReference type="InterPro" id="IPR005746">
    <property type="entry name" value="Thioredoxin"/>
</dbReference>
<dbReference type="NCBIfam" id="TIGR01068">
    <property type="entry name" value="thioredoxin"/>
    <property type="match status" value="1"/>
</dbReference>
<feature type="active site" description="Nucleophile" evidence="8">
    <location>
        <position position="35"/>
    </location>
</feature>
<proteinExistence type="inferred from homology"/>
<dbReference type="FunFam" id="3.40.30.10:FF:000001">
    <property type="entry name" value="Thioredoxin"/>
    <property type="match status" value="1"/>
</dbReference>
<dbReference type="PRINTS" id="PR00421">
    <property type="entry name" value="THIOREDOXIN"/>
</dbReference>
<feature type="site" description="Deprotonates C-terminal active site Cys" evidence="8">
    <location>
        <position position="26"/>
    </location>
</feature>
<dbReference type="GO" id="GO:0005829">
    <property type="term" value="C:cytosol"/>
    <property type="evidence" value="ECO:0007669"/>
    <property type="project" value="TreeGrafter"/>
</dbReference>
<dbReference type="EMBL" id="CADCWG010000122">
    <property type="protein sequence ID" value="CAA9551649.1"/>
    <property type="molecule type" value="Genomic_DNA"/>
</dbReference>
<dbReference type="GO" id="GO:0045454">
    <property type="term" value="P:cell redox homeostasis"/>
    <property type="evidence" value="ECO:0007669"/>
    <property type="project" value="TreeGrafter"/>
</dbReference>
<protein>
    <recommendedName>
        <fullName evidence="6 7">Thioredoxin</fullName>
    </recommendedName>
</protein>
<name>A0A6J4UIC1_9BACT</name>
<feature type="site" description="Contributes to redox potential value" evidence="8">
    <location>
        <position position="33"/>
    </location>
</feature>
<evidence type="ECO:0000256" key="8">
    <source>
        <dbReference type="PIRSR" id="PIRSR000077-1"/>
    </source>
</evidence>
<organism evidence="11">
    <name type="scientific">uncultured Thermomicrobiales bacterium</name>
    <dbReference type="NCBI Taxonomy" id="1645740"/>
    <lineage>
        <taxon>Bacteria</taxon>
        <taxon>Pseudomonadati</taxon>
        <taxon>Thermomicrobiota</taxon>
        <taxon>Thermomicrobia</taxon>
        <taxon>Thermomicrobiales</taxon>
        <taxon>environmental samples</taxon>
    </lineage>
</organism>
<keyword evidence="2" id="KW-0813">Transport</keyword>
<feature type="site" description="Contributes to redox potential value" evidence="8">
    <location>
        <position position="34"/>
    </location>
</feature>
<evidence type="ECO:0000256" key="3">
    <source>
        <dbReference type="ARBA" id="ARBA00022982"/>
    </source>
</evidence>
<dbReference type="InterPro" id="IPR036249">
    <property type="entry name" value="Thioredoxin-like_sf"/>
</dbReference>
<keyword evidence="3" id="KW-0249">Electron transport</keyword>
<feature type="active site" description="Nucleophile" evidence="8">
    <location>
        <position position="32"/>
    </location>
</feature>
<comment type="similarity">
    <text evidence="1 7">Belongs to the thioredoxin family.</text>
</comment>
<feature type="domain" description="Thioredoxin" evidence="10">
    <location>
        <begin position="1"/>
        <end position="108"/>
    </location>
</feature>
<evidence type="ECO:0000256" key="2">
    <source>
        <dbReference type="ARBA" id="ARBA00022448"/>
    </source>
</evidence>
<dbReference type="SUPFAM" id="SSF52833">
    <property type="entry name" value="Thioredoxin-like"/>
    <property type="match status" value="1"/>
</dbReference>
<evidence type="ECO:0000256" key="6">
    <source>
        <dbReference type="NCBIfam" id="TIGR01068"/>
    </source>
</evidence>
<dbReference type="CDD" id="cd02947">
    <property type="entry name" value="TRX_family"/>
    <property type="match status" value="1"/>
</dbReference>
<dbReference type="PROSITE" id="PS00194">
    <property type="entry name" value="THIOREDOXIN_1"/>
    <property type="match status" value="1"/>
</dbReference>
<dbReference type="InterPro" id="IPR017937">
    <property type="entry name" value="Thioredoxin_CS"/>
</dbReference>
<dbReference type="AlphaFoldDB" id="A0A6J4UIC1"/>
<evidence type="ECO:0000259" key="10">
    <source>
        <dbReference type="PROSITE" id="PS51352"/>
    </source>
</evidence>
<accession>A0A6J4UIC1</accession>
<dbReference type="InterPro" id="IPR013766">
    <property type="entry name" value="Thioredoxin_domain"/>
</dbReference>
<evidence type="ECO:0000313" key="11">
    <source>
        <dbReference type="EMBL" id="CAA9551649.1"/>
    </source>
</evidence>
<evidence type="ECO:0000256" key="5">
    <source>
        <dbReference type="ARBA" id="ARBA00023284"/>
    </source>
</evidence>
<feature type="disulfide bond" description="Redox-active" evidence="9">
    <location>
        <begin position="32"/>
        <end position="35"/>
    </location>
</feature>
<dbReference type="Pfam" id="PF00085">
    <property type="entry name" value="Thioredoxin"/>
    <property type="match status" value="1"/>
</dbReference>
<dbReference type="PIRSF" id="PIRSF000077">
    <property type="entry name" value="Thioredoxin"/>
    <property type="match status" value="1"/>
</dbReference>
<evidence type="ECO:0000256" key="7">
    <source>
        <dbReference type="PIRNR" id="PIRNR000077"/>
    </source>
</evidence>
<keyword evidence="4 9" id="KW-1015">Disulfide bond</keyword>
<evidence type="ECO:0000256" key="4">
    <source>
        <dbReference type="ARBA" id="ARBA00023157"/>
    </source>
</evidence>
<dbReference type="PROSITE" id="PS51352">
    <property type="entry name" value="THIOREDOXIN_2"/>
    <property type="match status" value="1"/>
</dbReference>
<evidence type="ECO:0000256" key="9">
    <source>
        <dbReference type="PIRSR" id="PIRSR000077-4"/>
    </source>
</evidence>
<dbReference type="GO" id="GO:0015035">
    <property type="term" value="F:protein-disulfide reductase activity"/>
    <property type="evidence" value="ECO:0007669"/>
    <property type="project" value="UniProtKB-UniRule"/>
</dbReference>
<evidence type="ECO:0000256" key="1">
    <source>
        <dbReference type="ARBA" id="ARBA00008987"/>
    </source>
</evidence>
<gene>
    <name evidence="11" type="ORF">AVDCRST_MAG49-1840</name>
</gene>
<keyword evidence="5 9" id="KW-0676">Redox-active center</keyword>
<dbReference type="PANTHER" id="PTHR45663">
    <property type="entry name" value="GEO12009P1"/>
    <property type="match status" value="1"/>
</dbReference>